<dbReference type="Gene3D" id="3.40.50.720">
    <property type="entry name" value="NAD(P)-binding Rossmann-like Domain"/>
    <property type="match status" value="1"/>
</dbReference>
<keyword evidence="3" id="KW-0274">FAD</keyword>
<name>A0ABU8TGA0_9HYPH</name>
<keyword evidence="2" id="KW-0285">Flavoprotein</keyword>
<dbReference type="PANTHER" id="PTHR48467">
    <property type="entry name" value="GLUTAMATE SYNTHASE 1 [NADH], CHLOROPLASTIC-LIKE"/>
    <property type="match status" value="1"/>
</dbReference>
<comment type="caution">
    <text evidence="7">The sequence shown here is derived from an EMBL/GenBank/DDBJ whole genome shotgun (WGS) entry which is preliminary data.</text>
</comment>
<dbReference type="EMBL" id="JBAKIA010000002">
    <property type="protein sequence ID" value="MEJ8473183.1"/>
    <property type="molecule type" value="Genomic_DNA"/>
</dbReference>
<evidence type="ECO:0000256" key="4">
    <source>
        <dbReference type="ARBA" id="ARBA00022857"/>
    </source>
</evidence>
<proteinExistence type="predicted"/>
<evidence type="ECO:0000256" key="3">
    <source>
        <dbReference type="ARBA" id="ARBA00022827"/>
    </source>
</evidence>
<organism evidence="7 8">
    <name type="scientific">Roseibium algae</name>
    <dbReference type="NCBI Taxonomy" id="3123038"/>
    <lineage>
        <taxon>Bacteria</taxon>
        <taxon>Pseudomonadati</taxon>
        <taxon>Pseudomonadota</taxon>
        <taxon>Alphaproteobacteria</taxon>
        <taxon>Hyphomicrobiales</taxon>
        <taxon>Stappiaceae</taxon>
        <taxon>Roseibium</taxon>
    </lineage>
</organism>
<accession>A0ABU8TGA0</accession>
<sequence>MSGQIAIVGAGPSGCYLAQTLLKLAPDLKVDLIDALPVPFGLTRYGVAADHQGTKAVTRQFARIFERQGARFFGNVRVGRDLSLAQISSAYDATVLAAGLSSDRPLDIPGGDLPQVYGSARLTRALYEHPDAADLPDLGAHPVILGNGNVAVDLLRILCKTPAELEGSDLGPGPTAWLAANNIETITIVGRSPAAKVKFDPVMVRELGKLENVHVTMEESEPSSDPEEQKKLQALHDLNGHGTGSIRVDFRFGAQPLAVEGDSQVTGLRVASVESDEIIGATSLITAIGFMSDGDLNRDALITKAATQQGGKLAERLYSAGWFRHGPRGTIPQSRTDVQDTAALILSELAIDPARTGATIFAELPNCTDYPGWQQIDRVERGQSLPGRCRQKITSIKKLINVAKQRGQKL</sequence>
<dbReference type="InterPro" id="IPR055275">
    <property type="entry name" value="Ferredox_Rdtase"/>
</dbReference>
<evidence type="ECO:0000256" key="2">
    <source>
        <dbReference type="ARBA" id="ARBA00022630"/>
    </source>
</evidence>
<evidence type="ECO:0000313" key="7">
    <source>
        <dbReference type="EMBL" id="MEJ8473183.1"/>
    </source>
</evidence>
<evidence type="ECO:0000256" key="5">
    <source>
        <dbReference type="ARBA" id="ARBA00023002"/>
    </source>
</evidence>
<dbReference type="Pfam" id="PF07992">
    <property type="entry name" value="Pyr_redox_2"/>
    <property type="match status" value="1"/>
</dbReference>
<comment type="cofactor">
    <cofactor evidence="1">
        <name>FAD</name>
        <dbReference type="ChEBI" id="CHEBI:57692"/>
    </cofactor>
</comment>
<keyword evidence="5" id="KW-0560">Oxidoreductase</keyword>
<dbReference type="RefSeq" id="WP_340272740.1">
    <property type="nucleotide sequence ID" value="NZ_JBAKIA010000002.1"/>
</dbReference>
<dbReference type="InterPro" id="IPR036188">
    <property type="entry name" value="FAD/NAD-bd_sf"/>
</dbReference>
<gene>
    <name evidence="7" type="ORF">V6575_03720</name>
</gene>
<feature type="domain" description="FAD/NAD(P)-binding" evidence="6">
    <location>
        <begin position="4"/>
        <end position="297"/>
    </location>
</feature>
<keyword evidence="4" id="KW-0521">NADP</keyword>
<dbReference type="PRINTS" id="PR00419">
    <property type="entry name" value="ADXRDTASE"/>
</dbReference>
<evidence type="ECO:0000256" key="1">
    <source>
        <dbReference type="ARBA" id="ARBA00001974"/>
    </source>
</evidence>
<protein>
    <submittedName>
        <fullName evidence="7">FAD-dependent oxidoreductase</fullName>
    </submittedName>
</protein>
<dbReference type="Proteomes" id="UP001385499">
    <property type="component" value="Unassembled WGS sequence"/>
</dbReference>
<evidence type="ECO:0000259" key="6">
    <source>
        <dbReference type="Pfam" id="PF07992"/>
    </source>
</evidence>
<dbReference type="SUPFAM" id="SSF51971">
    <property type="entry name" value="Nucleotide-binding domain"/>
    <property type="match status" value="1"/>
</dbReference>
<reference evidence="7 8" key="1">
    <citation type="submission" date="2024-02" db="EMBL/GenBank/DDBJ databases">
        <title>Roseibium algae sp. nov., isolated from marine alga (Grateloupia sp.), showing potential in myo-inositol conversion.</title>
        <authorList>
            <person name="Wang Y."/>
        </authorList>
    </citation>
    <scope>NUCLEOTIDE SEQUENCE [LARGE SCALE GENOMIC DNA]</scope>
    <source>
        <strain evidence="7 8">H3510</strain>
    </source>
</reference>
<dbReference type="InterPro" id="IPR023753">
    <property type="entry name" value="FAD/NAD-binding_dom"/>
</dbReference>
<keyword evidence="8" id="KW-1185">Reference proteome</keyword>
<evidence type="ECO:0000313" key="8">
    <source>
        <dbReference type="Proteomes" id="UP001385499"/>
    </source>
</evidence>
<dbReference type="PANTHER" id="PTHR48467:SF1">
    <property type="entry name" value="GLUTAMATE SYNTHASE 1 [NADH], CHLOROPLASTIC-LIKE"/>
    <property type="match status" value="1"/>
</dbReference>
<dbReference type="Gene3D" id="3.50.50.60">
    <property type="entry name" value="FAD/NAD(P)-binding domain"/>
    <property type="match status" value="1"/>
</dbReference>